<sequence length="52" mass="5736">MNDGCGDSHQNMGSYTLRMLYIFNYLGVTSIPERRSYGGSGAQILTFNWVGG</sequence>
<evidence type="ECO:0000313" key="1">
    <source>
        <dbReference type="EMBL" id="KAJ7001244.1"/>
    </source>
</evidence>
<name>A0AAD6R2S6_9ROSI</name>
<gene>
    <name evidence="1" type="ORF">NC653_011622</name>
</gene>
<accession>A0AAD6R2S6</accession>
<dbReference type="Proteomes" id="UP001164929">
    <property type="component" value="Chromosome 4"/>
</dbReference>
<dbReference type="AlphaFoldDB" id="A0AAD6R2S6"/>
<comment type="caution">
    <text evidence="1">The sequence shown here is derived from an EMBL/GenBank/DDBJ whole genome shotgun (WGS) entry which is preliminary data.</text>
</comment>
<organism evidence="1 2">
    <name type="scientific">Populus alba x Populus x berolinensis</name>
    <dbReference type="NCBI Taxonomy" id="444605"/>
    <lineage>
        <taxon>Eukaryota</taxon>
        <taxon>Viridiplantae</taxon>
        <taxon>Streptophyta</taxon>
        <taxon>Embryophyta</taxon>
        <taxon>Tracheophyta</taxon>
        <taxon>Spermatophyta</taxon>
        <taxon>Magnoliopsida</taxon>
        <taxon>eudicotyledons</taxon>
        <taxon>Gunneridae</taxon>
        <taxon>Pentapetalae</taxon>
        <taxon>rosids</taxon>
        <taxon>fabids</taxon>
        <taxon>Malpighiales</taxon>
        <taxon>Salicaceae</taxon>
        <taxon>Saliceae</taxon>
        <taxon>Populus</taxon>
    </lineage>
</organism>
<proteinExistence type="predicted"/>
<dbReference type="EMBL" id="JAQIZT010000004">
    <property type="protein sequence ID" value="KAJ7001244.1"/>
    <property type="molecule type" value="Genomic_DNA"/>
</dbReference>
<reference evidence="1 2" key="1">
    <citation type="journal article" date="2023" name="Mol. Ecol. Resour.">
        <title>Chromosome-level genome assembly of a triploid poplar Populus alba 'Berolinensis'.</title>
        <authorList>
            <person name="Chen S."/>
            <person name="Yu Y."/>
            <person name="Wang X."/>
            <person name="Wang S."/>
            <person name="Zhang T."/>
            <person name="Zhou Y."/>
            <person name="He R."/>
            <person name="Meng N."/>
            <person name="Wang Y."/>
            <person name="Liu W."/>
            <person name="Liu Z."/>
            <person name="Liu J."/>
            <person name="Guo Q."/>
            <person name="Huang H."/>
            <person name="Sederoff R.R."/>
            <person name="Wang G."/>
            <person name="Qu G."/>
            <person name="Chen S."/>
        </authorList>
    </citation>
    <scope>NUCLEOTIDE SEQUENCE [LARGE SCALE GENOMIC DNA]</scope>
    <source>
        <strain evidence="1">SC-2020</strain>
    </source>
</reference>
<evidence type="ECO:0000313" key="2">
    <source>
        <dbReference type="Proteomes" id="UP001164929"/>
    </source>
</evidence>
<protein>
    <submittedName>
        <fullName evidence="1">Uncharacterized protein</fullName>
    </submittedName>
</protein>
<keyword evidence="2" id="KW-1185">Reference proteome</keyword>